<evidence type="ECO:0000313" key="2">
    <source>
        <dbReference type="EMBL" id="KAF1763798.1"/>
    </source>
</evidence>
<dbReference type="GeneID" id="9802510"/>
<comment type="caution">
    <text evidence="2">The sequence shown here is derived from an EMBL/GenBank/DDBJ whole genome shotgun (WGS) entry which is preliminary data.</text>
</comment>
<feature type="signal peptide" evidence="1">
    <location>
        <begin position="1"/>
        <end position="19"/>
    </location>
</feature>
<gene>
    <name evidence="2" type="ORF">GCK72_003743</name>
</gene>
<dbReference type="AlphaFoldDB" id="A0A6A5H7T6"/>
<sequence length="85" mass="9602">MKFLIAVVLAFCLLQVITAQIFCYKSGECHGDGAPYGDTRCGNCHSCVYKGCCHFKFTDPENTCYIPGWRSDAYKHLHHEKRPVA</sequence>
<dbReference type="EMBL" id="WUAV01000002">
    <property type="protein sequence ID" value="KAF1763798.1"/>
    <property type="molecule type" value="Genomic_DNA"/>
</dbReference>
<dbReference type="Proteomes" id="UP000483820">
    <property type="component" value="Chromosome II"/>
</dbReference>
<keyword evidence="1" id="KW-0732">Signal</keyword>
<organism evidence="2 3">
    <name type="scientific">Caenorhabditis remanei</name>
    <name type="common">Caenorhabditis vulgaris</name>
    <dbReference type="NCBI Taxonomy" id="31234"/>
    <lineage>
        <taxon>Eukaryota</taxon>
        <taxon>Metazoa</taxon>
        <taxon>Ecdysozoa</taxon>
        <taxon>Nematoda</taxon>
        <taxon>Chromadorea</taxon>
        <taxon>Rhabditida</taxon>
        <taxon>Rhabditina</taxon>
        <taxon>Rhabditomorpha</taxon>
        <taxon>Rhabditoidea</taxon>
        <taxon>Rhabditidae</taxon>
        <taxon>Peloderinae</taxon>
        <taxon>Caenorhabditis</taxon>
    </lineage>
</organism>
<feature type="chain" id="PRO_5025375212" evidence="1">
    <location>
        <begin position="20"/>
        <end position="85"/>
    </location>
</feature>
<reference evidence="2 3" key="1">
    <citation type="submission" date="2019-12" db="EMBL/GenBank/DDBJ databases">
        <title>Chromosome-level assembly of the Caenorhabditis remanei genome.</title>
        <authorList>
            <person name="Teterina A.A."/>
            <person name="Willis J.H."/>
            <person name="Phillips P.C."/>
        </authorList>
    </citation>
    <scope>NUCLEOTIDE SEQUENCE [LARGE SCALE GENOMIC DNA]</scope>
    <source>
        <strain evidence="2 3">PX506</strain>
        <tissue evidence="2">Whole organism</tissue>
    </source>
</reference>
<proteinExistence type="predicted"/>
<dbReference type="CTD" id="9802510"/>
<evidence type="ECO:0000256" key="1">
    <source>
        <dbReference type="SAM" id="SignalP"/>
    </source>
</evidence>
<dbReference type="KEGG" id="crq:GCK72_003743"/>
<dbReference type="RefSeq" id="XP_003099202.2">
    <property type="nucleotide sequence ID" value="XM_003099154.2"/>
</dbReference>
<protein>
    <submittedName>
        <fullName evidence="2">Uncharacterized protein</fullName>
    </submittedName>
</protein>
<accession>A0A6A5H7T6</accession>
<evidence type="ECO:0000313" key="3">
    <source>
        <dbReference type="Proteomes" id="UP000483820"/>
    </source>
</evidence>
<name>A0A6A5H7T6_CAERE</name>